<keyword evidence="5 7" id="KW-0131">Cell cycle</keyword>
<dbReference type="SUPFAM" id="SSF55307">
    <property type="entry name" value="Tubulin C-terminal domain-like"/>
    <property type="match status" value="1"/>
</dbReference>
<dbReference type="GO" id="GO:0043093">
    <property type="term" value="P:FtsZ-dependent cytokinesis"/>
    <property type="evidence" value="ECO:0007669"/>
    <property type="project" value="UniProtKB-UniRule"/>
</dbReference>
<keyword evidence="3 5" id="KW-0342">GTP-binding</keyword>
<dbReference type="PANTHER" id="PTHR30314">
    <property type="entry name" value="CELL DIVISION PROTEIN FTSZ-RELATED"/>
    <property type="match status" value="1"/>
</dbReference>
<dbReference type="SUPFAM" id="SSF52490">
    <property type="entry name" value="Tubulin nucleotide-binding domain-like"/>
    <property type="match status" value="1"/>
</dbReference>
<dbReference type="AlphaFoldDB" id="E1IB77"/>
<dbReference type="PANTHER" id="PTHR30314:SF3">
    <property type="entry name" value="MITOCHONDRIAL DIVISION PROTEIN FSZA"/>
    <property type="match status" value="1"/>
</dbReference>
<keyword evidence="2 5" id="KW-0547">Nucleotide-binding</keyword>
<dbReference type="Gene3D" id="3.40.50.1440">
    <property type="entry name" value="Tubulin/FtsZ, GTPase domain"/>
    <property type="match status" value="1"/>
</dbReference>
<dbReference type="PRINTS" id="PR00423">
    <property type="entry name" value="CELLDVISFTSZ"/>
</dbReference>
<dbReference type="PROSITE" id="PS01134">
    <property type="entry name" value="FTSZ_1"/>
    <property type="match status" value="1"/>
</dbReference>
<comment type="caution">
    <text evidence="10">The sequence shown here is derived from an EMBL/GenBank/DDBJ whole genome shotgun (WGS) entry which is preliminary data.</text>
</comment>
<keyword evidence="5" id="KW-0963">Cytoplasm</keyword>
<feature type="binding site" evidence="5">
    <location>
        <position position="168"/>
    </location>
    <ligand>
        <name>GTP</name>
        <dbReference type="ChEBI" id="CHEBI:37565"/>
    </ligand>
</feature>
<dbReference type="InterPro" id="IPR003008">
    <property type="entry name" value="Tubulin_FtsZ_GTPase"/>
</dbReference>
<dbReference type="GO" id="GO:0003924">
    <property type="term" value="F:GTPase activity"/>
    <property type="evidence" value="ECO:0007669"/>
    <property type="project" value="UniProtKB-UniRule"/>
</dbReference>
<dbReference type="InterPro" id="IPR008280">
    <property type="entry name" value="Tub_FtsZ_C"/>
</dbReference>
<feature type="binding site" evidence="5">
    <location>
        <begin position="137"/>
        <end position="139"/>
    </location>
    <ligand>
        <name>GTP</name>
        <dbReference type="ChEBI" id="CHEBI:37565"/>
    </ligand>
</feature>
<evidence type="ECO:0000256" key="2">
    <source>
        <dbReference type="ARBA" id="ARBA00022741"/>
    </source>
</evidence>
<comment type="subcellular location">
    <subcellularLocation>
        <location evidence="5">Cytoplasm</location>
    </subcellularLocation>
    <text evidence="5">Assembles at midcell at the inner surface of the cytoplasmic membrane.</text>
</comment>
<dbReference type="EMBL" id="ADVR01000010">
    <property type="protein sequence ID" value="EFO81562.1"/>
    <property type="molecule type" value="Genomic_DNA"/>
</dbReference>
<name>E1IB77_9CHLR</name>
<dbReference type="GO" id="GO:0051258">
    <property type="term" value="P:protein polymerization"/>
    <property type="evidence" value="ECO:0007669"/>
    <property type="project" value="UniProtKB-UniRule"/>
</dbReference>
<evidence type="ECO:0000256" key="6">
    <source>
        <dbReference type="NCBIfam" id="TIGR00065"/>
    </source>
</evidence>
<dbReference type="Gene3D" id="3.30.1330.20">
    <property type="entry name" value="Tubulin/FtsZ, C-terminal domain"/>
    <property type="match status" value="1"/>
</dbReference>
<dbReference type="InterPro" id="IPR018316">
    <property type="entry name" value="Tubulin/FtsZ_2-layer-sand-dom"/>
</dbReference>
<evidence type="ECO:0000256" key="4">
    <source>
        <dbReference type="ARBA" id="ARBA00023210"/>
    </source>
</evidence>
<dbReference type="Pfam" id="PF12327">
    <property type="entry name" value="FtsZ_C"/>
    <property type="match status" value="1"/>
</dbReference>
<dbReference type="eggNOG" id="COG0206">
    <property type="taxonomic scope" value="Bacteria"/>
</dbReference>
<dbReference type="NCBIfam" id="TIGR00065">
    <property type="entry name" value="ftsZ"/>
    <property type="match status" value="1"/>
</dbReference>
<evidence type="ECO:0000259" key="9">
    <source>
        <dbReference type="SMART" id="SM00865"/>
    </source>
</evidence>
<dbReference type="InterPro" id="IPR045061">
    <property type="entry name" value="FtsZ/CetZ"/>
</dbReference>
<dbReference type="InterPro" id="IPR036525">
    <property type="entry name" value="Tubulin/FtsZ_GTPase_sf"/>
</dbReference>
<feature type="domain" description="Tubulin/FtsZ 2-layer sandwich" evidence="9">
    <location>
        <begin position="236"/>
        <end position="354"/>
    </location>
</feature>
<dbReference type="CDD" id="cd02201">
    <property type="entry name" value="FtsZ_type1"/>
    <property type="match status" value="1"/>
</dbReference>
<dbReference type="STRING" id="765420.OSCT_0578"/>
<dbReference type="PROSITE" id="PS01135">
    <property type="entry name" value="FTSZ_2"/>
    <property type="match status" value="1"/>
</dbReference>
<evidence type="ECO:0000259" key="8">
    <source>
        <dbReference type="SMART" id="SM00864"/>
    </source>
</evidence>
<evidence type="ECO:0000313" key="10">
    <source>
        <dbReference type="EMBL" id="EFO81562.1"/>
    </source>
</evidence>
<sequence length="423" mass="44170">MLTSGYINHEHTSPGLPFELCVSPDFSDLITEPITHGLQPITIKVIGVGGAGGNVVIRLLGSGMQGADLIAVNTDYQALQVAHAATQICLGESTTRGLGAGGDPAVGQLAAQESQSYIREALAGADMVFVVAGMGGGTGTGAAPVVAQIARELGALTVGIVTRPFKFEGNRRAKVAEDGINQLRSITDTIITIPNDRIVQASARNTSITQAFGMADQVLHYGIQGIIDLITRHGMINVDFADIRAIMSEAGSALLGIGVGSGPNRTADAVRRAMACPLLEGRIEGASRLLLNIAANDDVGLFEIHHGAEMVAKTVDTNANIIFGAMIDPSLPPGMVKATLVATGFRPTPPEAPQPPKPTRLLKRIAPRQPSVPFPAMPPAPVSLPQPVARPSFPPVMPAIAASEAAQYELPPFLMRANRRHGE</sequence>
<comment type="function">
    <text evidence="5 7">Essential cell division protein that forms a contractile ring structure (Z ring) at the future cell division site. The regulation of the ring assembly controls the timing and the location of cell division. One of the functions of the FtsZ ring is to recruit other cell division proteins to the septum to produce a new cell wall between the dividing cells. Binds GTP and shows GTPase activity.</text>
</comment>
<dbReference type="OrthoDB" id="9813375at2"/>
<dbReference type="InterPro" id="IPR000158">
    <property type="entry name" value="Cell_div_FtsZ"/>
</dbReference>
<dbReference type="InterPro" id="IPR020805">
    <property type="entry name" value="Cell_div_FtsZ_CS"/>
</dbReference>
<proteinExistence type="inferred from homology"/>
<dbReference type="Proteomes" id="UP000054010">
    <property type="component" value="Unassembled WGS sequence"/>
</dbReference>
<dbReference type="FunFam" id="3.40.50.1440:FF:000001">
    <property type="entry name" value="Cell division protein FtsZ"/>
    <property type="match status" value="1"/>
</dbReference>
<evidence type="ECO:0000256" key="3">
    <source>
        <dbReference type="ARBA" id="ARBA00023134"/>
    </source>
</evidence>
<dbReference type="InterPro" id="IPR024757">
    <property type="entry name" value="FtsZ_C"/>
</dbReference>
<comment type="subunit">
    <text evidence="5">Homodimer. Polymerizes to form a dynamic ring structure in a strictly GTP-dependent manner. Interacts directly with several other division proteins.</text>
</comment>
<dbReference type="GO" id="GO:0005525">
    <property type="term" value="F:GTP binding"/>
    <property type="evidence" value="ECO:0007669"/>
    <property type="project" value="UniProtKB-UniRule"/>
</dbReference>
<dbReference type="GO" id="GO:0032153">
    <property type="term" value="C:cell division site"/>
    <property type="evidence" value="ECO:0007669"/>
    <property type="project" value="UniProtKB-UniRule"/>
</dbReference>
<dbReference type="GO" id="GO:0005737">
    <property type="term" value="C:cytoplasm"/>
    <property type="evidence" value="ECO:0007669"/>
    <property type="project" value="UniProtKB-SubCell"/>
</dbReference>
<keyword evidence="4 5" id="KW-0717">Septation</keyword>
<evidence type="ECO:0000256" key="7">
    <source>
        <dbReference type="RuleBase" id="RU000631"/>
    </source>
</evidence>
<feature type="domain" description="Tubulin/FtsZ GTPase" evidence="8">
    <location>
        <begin position="42"/>
        <end position="234"/>
    </location>
</feature>
<evidence type="ECO:0000256" key="5">
    <source>
        <dbReference type="HAMAP-Rule" id="MF_00909"/>
    </source>
</evidence>
<evidence type="ECO:0000256" key="1">
    <source>
        <dbReference type="ARBA" id="ARBA00009690"/>
    </source>
</evidence>
<feature type="binding site" evidence="5">
    <location>
        <position position="216"/>
    </location>
    <ligand>
        <name>GTP</name>
        <dbReference type="ChEBI" id="CHEBI:37565"/>
    </ligand>
</feature>
<dbReference type="HOGENOM" id="CLU_024865_2_0_0"/>
<dbReference type="GO" id="GO:0000917">
    <property type="term" value="P:division septum assembly"/>
    <property type="evidence" value="ECO:0007669"/>
    <property type="project" value="UniProtKB-KW"/>
</dbReference>
<organism evidence="10 11">
    <name type="scientific">Oscillochloris trichoides DG-6</name>
    <dbReference type="NCBI Taxonomy" id="765420"/>
    <lineage>
        <taxon>Bacteria</taxon>
        <taxon>Bacillati</taxon>
        <taxon>Chloroflexota</taxon>
        <taxon>Chloroflexia</taxon>
        <taxon>Chloroflexales</taxon>
        <taxon>Chloroflexineae</taxon>
        <taxon>Oscillochloridaceae</taxon>
        <taxon>Oscillochloris</taxon>
    </lineage>
</organism>
<feature type="binding site" evidence="5">
    <location>
        <begin position="50"/>
        <end position="54"/>
    </location>
    <ligand>
        <name>GTP</name>
        <dbReference type="ChEBI" id="CHEBI:37565"/>
    </ligand>
</feature>
<evidence type="ECO:0000313" key="11">
    <source>
        <dbReference type="Proteomes" id="UP000054010"/>
    </source>
</evidence>
<keyword evidence="5 7" id="KW-0132">Cell division</keyword>
<dbReference type="InterPro" id="IPR037103">
    <property type="entry name" value="Tubulin/FtsZ-like_C"/>
</dbReference>
<keyword evidence="11" id="KW-1185">Reference proteome</keyword>
<dbReference type="SMART" id="SM00865">
    <property type="entry name" value="Tubulin_C"/>
    <property type="match status" value="1"/>
</dbReference>
<reference evidence="10 11" key="1">
    <citation type="journal article" date="2011" name="J. Bacteriol.">
        <title>Draft genome sequence of the anoxygenic filamentous phototrophic bacterium Oscillochloris trichoides subsp. DG-6.</title>
        <authorList>
            <person name="Kuznetsov B.B."/>
            <person name="Ivanovsky R.N."/>
            <person name="Keppen O.I."/>
            <person name="Sukhacheva M.V."/>
            <person name="Bumazhkin B.K."/>
            <person name="Patutina E.O."/>
            <person name="Beletsky A.V."/>
            <person name="Mardanov A.V."/>
            <person name="Baslerov R.V."/>
            <person name="Panteleeva A.N."/>
            <person name="Kolganova T.V."/>
            <person name="Ravin N.V."/>
            <person name="Skryabin K.G."/>
        </authorList>
    </citation>
    <scope>NUCLEOTIDE SEQUENCE [LARGE SCALE GENOMIC DNA]</scope>
    <source>
        <strain evidence="10 11">DG-6</strain>
    </source>
</reference>
<protein>
    <recommendedName>
        <fullName evidence="5 6">Cell division protein FtsZ</fullName>
    </recommendedName>
</protein>
<dbReference type="Pfam" id="PF00091">
    <property type="entry name" value="Tubulin"/>
    <property type="match status" value="1"/>
</dbReference>
<comment type="similarity">
    <text evidence="1 5 7">Belongs to the FtsZ family.</text>
</comment>
<dbReference type="SMART" id="SM00864">
    <property type="entry name" value="Tubulin"/>
    <property type="match status" value="1"/>
</dbReference>
<feature type="binding site" evidence="5">
    <location>
        <position position="172"/>
    </location>
    <ligand>
        <name>GTP</name>
        <dbReference type="ChEBI" id="CHEBI:37565"/>
    </ligand>
</feature>
<accession>E1IB77</accession>
<dbReference type="HAMAP" id="MF_00909">
    <property type="entry name" value="FtsZ"/>
    <property type="match status" value="1"/>
</dbReference>
<gene>
    <name evidence="5" type="primary">ftsZ</name>
    <name evidence="10" type="ORF">OSCT_0578</name>
</gene>